<dbReference type="PANTHER" id="PTHR14269:SF4">
    <property type="entry name" value="CAT EYE SYNDROME CRITICAL REGION PROTEIN 5"/>
    <property type="match status" value="1"/>
</dbReference>
<dbReference type="PANTHER" id="PTHR14269">
    <property type="entry name" value="CDP-DIACYLGLYCEROL--GLYCEROL-3-PHOSPHATE 3-PHOSPHATIDYLTRANSFERASE-RELATED"/>
    <property type="match status" value="1"/>
</dbReference>
<accession>A0A061RP60</accession>
<dbReference type="AlphaFoldDB" id="A0A061RP60"/>
<keyword evidence="2" id="KW-0378">Hydrolase</keyword>
<protein>
    <submittedName>
        <fullName evidence="2">Had hydrolase</fullName>
    </submittedName>
</protein>
<dbReference type="Gene3D" id="3.40.50.1000">
    <property type="entry name" value="HAD superfamily/HAD-like"/>
    <property type="match status" value="2"/>
</dbReference>
<reference evidence="2" key="1">
    <citation type="submission" date="2014-05" db="EMBL/GenBank/DDBJ databases">
        <title>The transcriptome of the halophilic microalga Tetraselmis sp. GSL018 isolated from the Great Salt Lake, Utah.</title>
        <authorList>
            <person name="Jinkerson R.E."/>
            <person name="D'Adamo S."/>
            <person name="Posewitz M.C."/>
        </authorList>
    </citation>
    <scope>NUCLEOTIDE SEQUENCE</scope>
    <source>
        <strain evidence="2">GSL018</strain>
    </source>
</reference>
<dbReference type="Pfam" id="PF13344">
    <property type="entry name" value="Hydrolase_6"/>
    <property type="match status" value="1"/>
</dbReference>
<dbReference type="InterPro" id="IPR050324">
    <property type="entry name" value="CDP-alcohol_PTase-I"/>
</dbReference>
<dbReference type="InterPro" id="IPR023214">
    <property type="entry name" value="HAD_sf"/>
</dbReference>
<proteinExistence type="predicted"/>
<feature type="compositionally biased region" description="Gly residues" evidence="1">
    <location>
        <begin position="217"/>
        <end position="226"/>
    </location>
</feature>
<dbReference type="InterPro" id="IPR006353">
    <property type="entry name" value="HAD-SF_hydro_IIA_CECR5"/>
</dbReference>
<dbReference type="SUPFAM" id="SSF56784">
    <property type="entry name" value="HAD-like"/>
    <property type="match status" value="1"/>
</dbReference>
<dbReference type="NCBIfam" id="TIGR01460">
    <property type="entry name" value="HAD-SF-IIA"/>
    <property type="match status" value="1"/>
</dbReference>
<evidence type="ECO:0000313" key="2">
    <source>
        <dbReference type="EMBL" id="JAC72475.1"/>
    </source>
</evidence>
<dbReference type="EMBL" id="GBEZ01013516">
    <property type="protein sequence ID" value="JAC72475.1"/>
    <property type="molecule type" value="Transcribed_RNA"/>
</dbReference>
<dbReference type="GO" id="GO:0016787">
    <property type="term" value="F:hydrolase activity"/>
    <property type="evidence" value="ECO:0007669"/>
    <property type="project" value="UniProtKB-KW"/>
</dbReference>
<dbReference type="Pfam" id="PF13242">
    <property type="entry name" value="Hydrolase_like"/>
    <property type="match status" value="1"/>
</dbReference>
<evidence type="ECO:0000256" key="1">
    <source>
        <dbReference type="SAM" id="MobiDB-lite"/>
    </source>
</evidence>
<dbReference type="InterPro" id="IPR006357">
    <property type="entry name" value="HAD-SF_hydro_IIA"/>
</dbReference>
<organism evidence="2">
    <name type="scientific">Tetraselmis sp. GSL018</name>
    <dbReference type="NCBI Taxonomy" id="582737"/>
    <lineage>
        <taxon>Eukaryota</taxon>
        <taxon>Viridiplantae</taxon>
        <taxon>Chlorophyta</taxon>
        <taxon>core chlorophytes</taxon>
        <taxon>Chlorodendrophyceae</taxon>
        <taxon>Chlorodendrales</taxon>
        <taxon>Chlorodendraceae</taxon>
        <taxon>Tetraselmis</taxon>
    </lineage>
</organism>
<dbReference type="NCBIfam" id="TIGR01456">
    <property type="entry name" value="CECR5"/>
    <property type="match status" value="1"/>
</dbReference>
<feature type="region of interest" description="Disordered" evidence="1">
    <location>
        <begin position="206"/>
        <end position="230"/>
    </location>
</feature>
<dbReference type="GO" id="GO:0005739">
    <property type="term" value="C:mitochondrion"/>
    <property type="evidence" value="ECO:0007669"/>
    <property type="project" value="TreeGrafter"/>
</dbReference>
<sequence>MFERFVTGTSAGLMALARTTNLVDSQKPFFCLSCSFWNLVTKFRRHSSLSPTTEPQSLFHERPLGFVFDLDGVLFRGPEPLPQAFYALSKLYFPCRKRPRFPLAFLTNGGGMTEGKRAEKLSDLLGYQITADQVVMAHTPMMSLVQAYRTAAVVVCGKGTPLEVAASYGFENAASTEELAELHPSAVPLCFSLGFQAPPLTASCPRRTPASPFVGRAGRGGSGGGRLRSSGFATADDPVRAVLVMTDPTDWGRDVQLIADLVASGGVIEGRPPVPSGPVKVFFGHSDLLWAAEFPRPRFGLGAFALALEVLYERATGEPLPSEYFGKPRLPAFREAERSLLGQARRMAAGSGGPAPALEAIYMFGDNPPVDIRGAKAAAAEGLPWRSVLVRTGVFQEGANSDTDPADIVASDVSEAVSMALKRSCVL</sequence>
<gene>
    <name evidence="2" type="ORF">TSPGSL018_31246</name>
</gene>
<name>A0A061RP60_9CHLO</name>
<dbReference type="GO" id="GO:0046474">
    <property type="term" value="P:glycerophospholipid biosynthetic process"/>
    <property type="evidence" value="ECO:0007669"/>
    <property type="project" value="TreeGrafter"/>
</dbReference>
<dbReference type="InterPro" id="IPR036412">
    <property type="entry name" value="HAD-like_sf"/>
</dbReference>